<sequence>MYRRHFEPNYEAALMLVRHLDNDGLKELVNDDDAVDKLVKNFEQNKELEMEKELIMTKNKSVAEYNLSLAPKLESGKTKLKELHESVQAAMDSVEEKQSQIKSNVGELSGDTALALLQTAAAESEEESENIADQFYNKSIETEEFLEQFQAVRKLMHLRRVKADKMKELLHKKSRLGNINDAYKIPSSVPYPIGNINMPYFPMASK</sequence>
<evidence type="ECO:0000256" key="7">
    <source>
        <dbReference type="PROSITE-ProRule" id="PRU00646"/>
    </source>
</evidence>
<gene>
    <name evidence="10" type="ORF">RUM43_010927</name>
</gene>
<evidence type="ECO:0000313" key="11">
    <source>
        <dbReference type="Proteomes" id="UP001372834"/>
    </source>
</evidence>
<evidence type="ECO:0000256" key="5">
    <source>
        <dbReference type="ARBA" id="ARBA00022927"/>
    </source>
</evidence>
<comment type="function">
    <text evidence="6">Component of the ESCRT-I complex, a regulator of vesicular trafficking process. Required for the sorting of endocytic ubiquitinated cargos into multivesicular bodies. May be involved in cell growth and differentiation.</text>
</comment>
<evidence type="ECO:0000256" key="2">
    <source>
        <dbReference type="ARBA" id="ARBA00007617"/>
    </source>
</evidence>
<evidence type="ECO:0000259" key="9">
    <source>
        <dbReference type="PROSITE" id="PS51314"/>
    </source>
</evidence>
<keyword evidence="5 7" id="KW-0653">Protein transport</keyword>
<evidence type="ECO:0000256" key="4">
    <source>
        <dbReference type="ARBA" id="ARBA00022753"/>
    </source>
</evidence>
<comment type="caution">
    <text evidence="10">The sequence shown here is derived from an EMBL/GenBank/DDBJ whole genome shotgun (WGS) entry which is preliminary data.</text>
</comment>
<keyword evidence="3 7" id="KW-0813">Transport</keyword>
<evidence type="ECO:0000256" key="1">
    <source>
        <dbReference type="ARBA" id="ARBA00004633"/>
    </source>
</evidence>
<evidence type="ECO:0000313" key="10">
    <source>
        <dbReference type="EMBL" id="KAK6620634.1"/>
    </source>
</evidence>
<dbReference type="Gene3D" id="1.10.287.660">
    <property type="entry name" value="Helix hairpin bin"/>
    <property type="match status" value="1"/>
</dbReference>
<dbReference type="PROSITE" id="PS51314">
    <property type="entry name" value="VPS37_C"/>
    <property type="match status" value="1"/>
</dbReference>
<dbReference type="GO" id="GO:0006612">
    <property type="term" value="P:protein targeting to membrane"/>
    <property type="evidence" value="ECO:0007669"/>
    <property type="project" value="TreeGrafter"/>
</dbReference>
<dbReference type="InterPro" id="IPR037202">
    <property type="entry name" value="ESCRT_assembly_dom"/>
</dbReference>
<protein>
    <recommendedName>
        <fullName evidence="9">VPS37 C-terminal domain-containing protein</fullName>
    </recommendedName>
</protein>
<feature type="domain" description="VPS37 C-terminal" evidence="9">
    <location>
        <begin position="91"/>
        <end position="180"/>
    </location>
</feature>
<evidence type="ECO:0000256" key="8">
    <source>
        <dbReference type="SAM" id="Coils"/>
    </source>
</evidence>
<comment type="subcellular location">
    <subcellularLocation>
        <location evidence="1">Late endosome membrane</location>
        <topology evidence="1">Peripheral membrane protein</topology>
    </subcellularLocation>
</comment>
<dbReference type="PANTHER" id="PTHR13678:SF27">
    <property type="entry name" value="LD45836P"/>
    <property type="match status" value="1"/>
</dbReference>
<dbReference type="Pfam" id="PF07200">
    <property type="entry name" value="Mod_r"/>
    <property type="match status" value="1"/>
</dbReference>
<organism evidence="10 11">
    <name type="scientific">Polyplax serrata</name>
    <name type="common">Common mouse louse</name>
    <dbReference type="NCBI Taxonomy" id="468196"/>
    <lineage>
        <taxon>Eukaryota</taxon>
        <taxon>Metazoa</taxon>
        <taxon>Ecdysozoa</taxon>
        <taxon>Arthropoda</taxon>
        <taxon>Hexapoda</taxon>
        <taxon>Insecta</taxon>
        <taxon>Pterygota</taxon>
        <taxon>Neoptera</taxon>
        <taxon>Paraneoptera</taxon>
        <taxon>Psocodea</taxon>
        <taxon>Troctomorpha</taxon>
        <taxon>Phthiraptera</taxon>
        <taxon>Anoplura</taxon>
        <taxon>Polyplacidae</taxon>
        <taxon>Polyplax</taxon>
    </lineage>
</organism>
<dbReference type="PANTHER" id="PTHR13678">
    <property type="entry name" value="VACUOLAR PROTEIN SORTING-ASSOCIATED PROTEIN 37"/>
    <property type="match status" value="1"/>
</dbReference>
<dbReference type="SUPFAM" id="SSF140111">
    <property type="entry name" value="Endosomal sorting complex assembly domain"/>
    <property type="match status" value="1"/>
</dbReference>
<name>A0AAN8NL51_POLSC</name>
<dbReference type="AlphaFoldDB" id="A0AAN8NL51"/>
<dbReference type="GO" id="GO:0006623">
    <property type="term" value="P:protein targeting to vacuole"/>
    <property type="evidence" value="ECO:0007669"/>
    <property type="project" value="TreeGrafter"/>
</dbReference>
<dbReference type="EMBL" id="JAWJWE010000039">
    <property type="protein sequence ID" value="KAK6620634.1"/>
    <property type="molecule type" value="Genomic_DNA"/>
</dbReference>
<dbReference type="InterPro" id="IPR009851">
    <property type="entry name" value="Mod_r"/>
</dbReference>
<evidence type="ECO:0000256" key="3">
    <source>
        <dbReference type="ARBA" id="ARBA00022448"/>
    </source>
</evidence>
<dbReference type="GO" id="GO:0043162">
    <property type="term" value="P:ubiquitin-dependent protein catabolic process via the multivesicular body sorting pathway"/>
    <property type="evidence" value="ECO:0007669"/>
    <property type="project" value="TreeGrafter"/>
</dbReference>
<feature type="coiled-coil region" evidence="8">
    <location>
        <begin position="77"/>
        <end position="134"/>
    </location>
</feature>
<comment type="similarity">
    <text evidence="2">Belongs to the VPS37 family.</text>
</comment>
<dbReference type="GO" id="GO:0031902">
    <property type="term" value="C:late endosome membrane"/>
    <property type="evidence" value="ECO:0007669"/>
    <property type="project" value="UniProtKB-SubCell"/>
</dbReference>
<dbReference type="GO" id="GO:0000813">
    <property type="term" value="C:ESCRT I complex"/>
    <property type="evidence" value="ECO:0007669"/>
    <property type="project" value="TreeGrafter"/>
</dbReference>
<proteinExistence type="inferred from homology"/>
<keyword evidence="8" id="KW-0175">Coiled coil</keyword>
<evidence type="ECO:0000256" key="6">
    <source>
        <dbReference type="ARBA" id="ARBA00025010"/>
    </source>
</evidence>
<dbReference type="InterPro" id="IPR029012">
    <property type="entry name" value="Helix_hairpin_bin_sf"/>
</dbReference>
<keyword evidence="4" id="KW-0967">Endosome</keyword>
<reference evidence="10 11" key="1">
    <citation type="submission" date="2023-10" db="EMBL/GenBank/DDBJ databases">
        <title>Genomes of two closely related lineages of the louse Polyplax serrata with different host specificities.</title>
        <authorList>
            <person name="Martinu J."/>
            <person name="Tarabai H."/>
            <person name="Stefka J."/>
            <person name="Hypsa V."/>
        </authorList>
    </citation>
    <scope>NUCLEOTIDE SEQUENCE [LARGE SCALE GENOMIC DNA]</scope>
    <source>
        <strain evidence="10">HR10_N</strain>
    </source>
</reference>
<dbReference type="Proteomes" id="UP001372834">
    <property type="component" value="Unassembled WGS sequence"/>
</dbReference>
<accession>A0AAN8NL51</accession>